<feature type="transmembrane region" description="Helical" evidence="7">
    <location>
        <begin position="68"/>
        <end position="87"/>
    </location>
</feature>
<feature type="transmembrane region" description="Helical" evidence="7">
    <location>
        <begin position="93"/>
        <end position="112"/>
    </location>
</feature>
<evidence type="ECO:0000313" key="10">
    <source>
        <dbReference type="Proteomes" id="UP000240542"/>
    </source>
</evidence>
<dbReference type="GO" id="GO:0005886">
    <property type="term" value="C:plasma membrane"/>
    <property type="evidence" value="ECO:0007669"/>
    <property type="project" value="UniProtKB-SubCell"/>
</dbReference>
<keyword evidence="3" id="KW-1003">Cell membrane</keyword>
<dbReference type="PANTHER" id="PTHR42920">
    <property type="entry name" value="OS03G0707200 PROTEIN-RELATED"/>
    <property type="match status" value="1"/>
</dbReference>
<organism evidence="9 10">
    <name type="scientific">Murinocardiopsis flavida</name>
    <dbReference type="NCBI Taxonomy" id="645275"/>
    <lineage>
        <taxon>Bacteria</taxon>
        <taxon>Bacillati</taxon>
        <taxon>Actinomycetota</taxon>
        <taxon>Actinomycetes</taxon>
        <taxon>Streptosporangiales</taxon>
        <taxon>Nocardiopsidaceae</taxon>
        <taxon>Murinocardiopsis</taxon>
    </lineage>
</organism>
<feature type="domain" description="EamA" evidence="8">
    <location>
        <begin position="143"/>
        <end position="272"/>
    </location>
</feature>
<keyword evidence="5 7" id="KW-1133">Transmembrane helix</keyword>
<accession>A0A2P8DFP9</accession>
<proteinExistence type="inferred from homology"/>
<dbReference type="InterPro" id="IPR000620">
    <property type="entry name" value="EamA_dom"/>
</dbReference>
<keyword evidence="10" id="KW-1185">Reference proteome</keyword>
<evidence type="ECO:0000256" key="1">
    <source>
        <dbReference type="ARBA" id="ARBA00004651"/>
    </source>
</evidence>
<evidence type="ECO:0000259" key="8">
    <source>
        <dbReference type="Pfam" id="PF00892"/>
    </source>
</evidence>
<dbReference type="PANTHER" id="PTHR42920:SF11">
    <property type="entry name" value="INNER MEMBRANE PROTEIN YTFF"/>
    <property type="match status" value="1"/>
</dbReference>
<dbReference type="InterPro" id="IPR037185">
    <property type="entry name" value="EmrE-like"/>
</dbReference>
<dbReference type="RefSeq" id="WP_106584456.1">
    <property type="nucleotide sequence ID" value="NZ_PYGA01000013.1"/>
</dbReference>
<feature type="transmembrane region" description="Helical" evidence="7">
    <location>
        <begin position="258"/>
        <end position="276"/>
    </location>
</feature>
<evidence type="ECO:0000256" key="5">
    <source>
        <dbReference type="ARBA" id="ARBA00022989"/>
    </source>
</evidence>
<dbReference type="Proteomes" id="UP000240542">
    <property type="component" value="Unassembled WGS sequence"/>
</dbReference>
<gene>
    <name evidence="9" type="ORF">CLV63_113180</name>
</gene>
<protein>
    <submittedName>
        <fullName evidence="9">Inner membrane transporter RhtA</fullName>
    </submittedName>
</protein>
<comment type="similarity">
    <text evidence="2">Belongs to the EamA transporter family.</text>
</comment>
<feature type="transmembrane region" description="Helical" evidence="7">
    <location>
        <begin position="119"/>
        <end position="136"/>
    </location>
</feature>
<dbReference type="EMBL" id="PYGA01000013">
    <property type="protein sequence ID" value="PSK96017.1"/>
    <property type="molecule type" value="Genomic_DNA"/>
</dbReference>
<comment type="caution">
    <text evidence="9">The sequence shown here is derived from an EMBL/GenBank/DDBJ whole genome shotgun (WGS) entry which is preliminary data.</text>
</comment>
<evidence type="ECO:0000256" key="6">
    <source>
        <dbReference type="ARBA" id="ARBA00023136"/>
    </source>
</evidence>
<evidence type="ECO:0000256" key="3">
    <source>
        <dbReference type="ARBA" id="ARBA00022475"/>
    </source>
</evidence>
<reference evidence="9 10" key="1">
    <citation type="submission" date="2018-03" db="EMBL/GenBank/DDBJ databases">
        <title>Genomic Encyclopedia of Archaeal and Bacterial Type Strains, Phase II (KMG-II): from individual species to whole genera.</title>
        <authorList>
            <person name="Goeker M."/>
        </authorList>
    </citation>
    <scope>NUCLEOTIDE SEQUENCE [LARGE SCALE GENOMIC DNA]</scope>
    <source>
        <strain evidence="9 10">DSM 45312</strain>
    </source>
</reference>
<evidence type="ECO:0000256" key="2">
    <source>
        <dbReference type="ARBA" id="ARBA00007362"/>
    </source>
</evidence>
<feature type="transmembrane region" description="Helical" evidence="7">
    <location>
        <begin position="173"/>
        <end position="195"/>
    </location>
</feature>
<sequence>MPTDADGRGAGVLCALGSVTSVQVGQAFGKSLIAAAGASGVVVLRLGFAAVLLLLLRRPKPPADRRTLLLVLAWGTAIAGMNTIYLALVYLPLGIAATLQFAAGPFAMALLGARRPGDVLWAVLAGAGVALLYAPGSGPLPAAGVLLALLSGASMAAYLALSRRAGAADGDGTLLVWAVLWAAALWTPAALLAGGPPLEPRLLLLGLLLALVSAVLPYRLDFAALRRLPPRTVAVLVSLEPVVGAAAGAVLLGELLTAPQWLAIACIAAASIGAVGSGRPKAPFPAP</sequence>
<feature type="transmembrane region" description="Helical" evidence="7">
    <location>
        <begin position="32"/>
        <end position="56"/>
    </location>
</feature>
<evidence type="ECO:0000256" key="4">
    <source>
        <dbReference type="ARBA" id="ARBA00022692"/>
    </source>
</evidence>
<dbReference type="AlphaFoldDB" id="A0A2P8DFP9"/>
<evidence type="ECO:0000313" key="9">
    <source>
        <dbReference type="EMBL" id="PSK96017.1"/>
    </source>
</evidence>
<dbReference type="SUPFAM" id="SSF103481">
    <property type="entry name" value="Multidrug resistance efflux transporter EmrE"/>
    <property type="match status" value="1"/>
</dbReference>
<feature type="transmembrane region" description="Helical" evidence="7">
    <location>
        <begin position="232"/>
        <end position="252"/>
    </location>
</feature>
<dbReference type="InterPro" id="IPR051258">
    <property type="entry name" value="Diverse_Substrate_Transporter"/>
</dbReference>
<keyword evidence="4 7" id="KW-0812">Transmembrane</keyword>
<feature type="transmembrane region" description="Helical" evidence="7">
    <location>
        <begin position="142"/>
        <end position="161"/>
    </location>
</feature>
<feature type="transmembrane region" description="Helical" evidence="7">
    <location>
        <begin position="201"/>
        <end position="220"/>
    </location>
</feature>
<dbReference type="OrthoDB" id="9815120at2"/>
<name>A0A2P8DFP9_9ACTN</name>
<evidence type="ECO:0000256" key="7">
    <source>
        <dbReference type="SAM" id="Phobius"/>
    </source>
</evidence>
<comment type="subcellular location">
    <subcellularLocation>
        <location evidence="1">Cell membrane</location>
        <topology evidence="1">Multi-pass membrane protein</topology>
    </subcellularLocation>
</comment>
<dbReference type="Pfam" id="PF00892">
    <property type="entry name" value="EamA"/>
    <property type="match status" value="1"/>
</dbReference>
<keyword evidence="6 7" id="KW-0472">Membrane</keyword>